<keyword evidence="5 8" id="KW-0812">Transmembrane</keyword>
<evidence type="ECO:0000256" key="1">
    <source>
        <dbReference type="ARBA" id="ARBA00004651"/>
    </source>
</evidence>
<dbReference type="GO" id="GO:0005886">
    <property type="term" value="C:plasma membrane"/>
    <property type="evidence" value="ECO:0007669"/>
    <property type="project" value="UniProtKB-SubCell"/>
</dbReference>
<dbReference type="InterPro" id="IPR050297">
    <property type="entry name" value="LipidA_mod_glycosyltrf_83"/>
</dbReference>
<keyword evidence="3" id="KW-0328">Glycosyltransferase</keyword>
<feature type="transmembrane region" description="Helical" evidence="8">
    <location>
        <begin position="391"/>
        <end position="409"/>
    </location>
</feature>
<dbReference type="GO" id="GO:0016763">
    <property type="term" value="F:pentosyltransferase activity"/>
    <property type="evidence" value="ECO:0007669"/>
    <property type="project" value="TreeGrafter"/>
</dbReference>
<feature type="transmembrane region" description="Helical" evidence="8">
    <location>
        <begin position="195"/>
        <end position="218"/>
    </location>
</feature>
<keyword evidence="4" id="KW-0808">Transferase</keyword>
<reference evidence="9 10" key="1">
    <citation type="submission" date="2020-08" db="EMBL/GenBank/DDBJ databases">
        <title>Bridging the membrane lipid divide: bacteria of the FCB group superphylum have the potential to synthesize archaeal ether lipids.</title>
        <authorList>
            <person name="Villanueva L."/>
            <person name="Von Meijenfeldt F.A.B."/>
            <person name="Westbye A.B."/>
            <person name="Yadav S."/>
            <person name="Hopmans E.C."/>
            <person name="Dutilh B.E."/>
            <person name="Sinninghe Damste J.S."/>
        </authorList>
    </citation>
    <scope>NUCLEOTIDE SEQUENCE [LARGE SCALE GENOMIC DNA]</scope>
    <source>
        <strain evidence="9">NIOZ-UU36</strain>
    </source>
</reference>
<feature type="transmembrane region" description="Helical" evidence="8">
    <location>
        <begin position="149"/>
        <end position="166"/>
    </location>
</feature>
<organism evidence="9 10">
    <name type="scientific">Candidatus Desulfolinea nitratireducens</name>
    <dbReference type="NCBI Taxonomy" id="2841698"/>
    <lineage>
        <taxon>Bacteria</taxon>
        <taxon>Bacillati</taxon>
        <taxon>Chloroflexota</taxon>
        <taxon>Anaerolineae</taxon>
        <taxon>Anaerolineales</taxon>
        <taxon>Anaerolineales incertae sedis</taxon>
        <taxon>Candidatus Desulfolinea</taxon>
    </lineage>
</organism>
<evidence type="ECO:0000256" key="4">
    <source>
        <dbReference type="ARBA" id="ARBA00022679"/>
    </source>
</evidence>
<dbReference type="PANTHER" id="PTHR33908">
    <property type="entry name" value="MANNOSYLTRANSFERASE YKCB-RELATED"/>
    <property type="match status" value="1"/>
</dbReference>
<evidence type="ECO:0000256" key="6">
    <source>
        <dbReference type="ARBA" id="ARBA00022989"/>
    </source>
</evidence>
<feature type="transmembrane region" description="Helical" evidence="8">
    <location>
        <begin position="224"/>
        <end position="242"/>
    </location>
</feature>
<comment type="subcellular location">
    <subcellularLocation>
        <location evidence="1">Cell membrane</location>
        <topology evidence="1">Multi-pass membrane protein</topology>
    </subcellularLocation>
</comment>
<dbReference type="Proteomes" id="UP000614469">
    <property type="component" value="Unassembled WGS sequence"/>
</dbReference>
<evidence type="ECO:0000256" key="3">
    <source>
        <dbReference type="ARBA" id="ARBA00022676"/>
    </source>
</evidence>
<sequence length="546" mass="61039">MKSFLSTRKDAVFALLLGLLTVTGTWLLYSSTPTGLGLTDDAISYISAARALLGGQGFTRIWLATGLEPVTHWPPLFSALMAVTSSILEISPYRSARFINILVFGANAGIIGFLGWKMTHSRLAGIFLSLLFLSNSTLLRLHAQALSEPLYLFISLLAFLTFYRAVEFRPRMGVNAHAKFIKSAKADSPEQPTSVGFVFVAWGLIPMRGKWLILAGILTGLSYLTRYAALSLFATFIVAILLLRPSWKKRFSSLGYFLAGALPVMLAWMLRNKLVGGSATNRAIEWHPVTGDNAQRGLRAFFRFIIPQPELCSPYIEKPLILAIITSLITLVLFLWIIPRGLKYFLKPKENTRPEILSFITTLYIFTYMGSLLISLNIFDAATPLNDRILSPVYLACLVILVYFIHWVAQQGKITARIIAFGIATLFLGIAIGAQIRTVEDLQESAHGFASWRWRESTVMVAVRELPEDTAIYTNQPPAVYFWTDRPVYRLWDEQPEALRSGDAVLAIFWPVDDKSPEFQAWLDEMTDGLVTIEKSGLGYLYQAQP</sequence>
<evidence type="ECO:0000313" key="9">
    <source>
        <dbReference type="EMBL" id="MBC8334263.1"/>
    </source>
</evidence>
<name>A0A8J6NI46_9CHLR</name>
<keyword evidence="2" id="KW-1003">Cell membrane</keyword>
<dbReference type="GO" id="GO:0009103">
    <property type="term" value="P:lipopolysaccharide biosynthetic process"/>
    <property type="evidence" value="ECO:0007669"/>
    <property type="project" value="UniProtKB-ARBA"/>
</dbReference>
<feature type="transmembrane region" description="Helical" evidence="8">
    <location>
        <begin position="98"/>
        <end position="116"/>
    </location>
</feature>
<evidence type="ECO:0000256" key="2">
    <source>
        <dbReference type="ARBA" id="ARBA00022475"/>
    </source>
</evidence>
<feature type="transmembrane region" description="Helical" evidence="8">
    <location>
        <begin position="12"/>
        <end position="29"/>
    </location>
</feature>
<proteinExistence type="predicted"/>
<feature type="transmembrane region" description="Helical" evidence="8">
    <location>
        <begin position="320"/>
        <end position="338"/>
    </location>
</feature>
<feature type="transmembrane region" description="Helical" evidence="8">
    <location>
        <begin position="359"/>
        <end position="379"/>
    </location>
</feature>
<keyword evidence="7 8" id="KW-0472">Membrane</keyword>
<feature type="transmembrane region" description="Helical" evidence="8">
    <location>
        <begin position="254"/>
        <end position="270"/>
    </location>
</feature>
<feature type="transmembrane region" description="Helical" evidence="8">
    <location>
        <begin position="123"/>
        <end position="143"/>
    </location>
</feature>
<dbReference type="AlphaFoldDB" id="A0A8J6NI46"/>
<dbReference type="EMBL" id="JACNJN010000056">
    <property type="protein sequence ID" value="MBC8334263.1"/>
    <property type="molecule type" value="Genomic_DNA"/>
</dbReference>
<evidence type="ECO:0000256" key="5">
    <source>
        <dbReference type="ARBA" id="ARBA00022692"/>
    </source>
</evidence>
<evidence type="ECO:0000256" key="8">
    <source>
        <dbReference type="SAM" id="Phobius"/>
    </source>
</evidence>
<evidence type="ECO:0000313" key="10">
    <source>
        <dbReference type="Proteomes" id="UP000614469"/>
    </source>
</evidence>
<accession>A0A8J6NI46</accession>
<gene>
    <name evidence="9" type="ORF">H8E29_03270</name>
</gene>
<evidence type="ECO:0000256" key="7">
    <source>
        <dbReference type="ARBA" id="ARBA00023136"/>
    </source>
</evidence>
<dbReference type="PANTHER" id="PTHR33908:SF11">
    <property type="entry name" value="MEMBRANE PROTEIN"/>
    <property type="match status" value="1"/>
</dbReference>
<keyword evidence="6 8" id="KW-1133">Transmembrane helix</keyword>
<comment type="caution">
    <text evidence="9">The sequence shown here is derived from an EMBL/GenBank/DDBJ whole genome shotgun (WGS) entry which is preliminary data.</text>
</comment>
<protein>
    <submittedName>
        <fullName evidence="9">Uncharacterized protein</fullName>
    </submittedName>
</protein>
<feature type="transmembrane region" description="Helical" evidence="8">
    <location>
        <begin position="416"/>
        <end position="436"/>
    </location>
</feature>